<evidence type="ECO:0000313" key="4">
    <source>
        <dbReference type="Proteomes" id="UP001501116"/>
    </source>
</evidence>
<dbReference type="EMBL" id="BAAANN010000017">
    <property type="protein sequence ID" value="GAA1967151.1"/>
    <property type="molecule type" value="Genomic_DNA"/>
</dbReference>
<accession>A0ABN2RCY1</accession>
<evidence type="ECO:0000256" key="2">
    <source>
        <dbReference type="SAM" id="SignalP"/>
    </source>
</evidence>
<evidence type="ECO:0000313" key="3">
    <source>
        <dbReference type="EMBL" id="GAA1967151.1"/>
    </source>
</evidence>
<keyword evidence="1" id="KW-0812">Transmembrane</keyword>
<keyword evidence="1" id="KW-1133">Transmembrane helix</keyword>
<feature type="transmembrane region" description="Helical" evidence="1">
    <location>
        <begin position="42"/>
        <end position="59"/>
    </location>
</feature>
<comment type="caution">
    <text evidence="3">The sequence shown here is derived from an EMBL/GenBank/DDBJ whole genome shotgun (WGS) entry which is preliminary data.</text>
</comment>
<keyword evidence="2" id="KW-0732">Signal</keyword>
<reference evidence="3 4" key="1">
    <citation type="journal article" date="2019" name="Int. J. Syst. Evol. Microbiol.">
        <title>The Global Catalogue of Microorganisms (GCM) 10K type strain sequencing project: providing services to taxonomists for standard genome sequencing and annotation.</title>
        <authorList>
            <consortium name="The Broad Institute Genomics Platform"/>
            <consortium name="The Broad Institute Genome Sequencing Center for Infectious Disease"/>
            <person name="Wu L."/>
            <person name="Ma J."/>
        </authorList>
    </citation>
    <scope>NUCLEOTIDE SEQUENCE [LARGE SCALE GENOMIC DNA]</scope>
    <source>
        <strain evidence="3 4">JCM 14545</strain>
    </source>
</reference>
<feature type="transmembrane region" description="Helical" evidence="1">
    <location>
        <begin position="95"/>
        <end position="115"/>
    </location>
</feature>
<dbReference type="RefSeq" id="WP_344421906.1">
    <property type="nucleotide sequence ID" value="NZ_BAAANN010000017.1"/>
</dbReference>
<sequence length="178" mass="18089">MSRHPNGRNPLRVARGGLLAASSAALAVSAHAFADGVLPDTALTVLLTLLIGWVATALADRTKGPLGAFAVLGAGQLVMHVVLSDLMDHGTSSRVDGAVMTAAHVVATGIAAVLVTTAESMLRAAVSALWLFLPTVWRPAPVPTGPVAPTAARPAADCPHVGVVLRRVCARRGPPPPS</sequence>
<feature type="chain" id="PRO_5045666631" evidence="2">
    <location>
        <begin position="35"/>
        <end position="178"/>
    </location>
</feature>
<gene>
    <name evidence="3" type="ORF">GCM10009754_44650</name>
</gene>
<evidence type="ECO:0000256" key="1">
    <source>
        <dbReference type="SAM" id="Phobius"/>
    </source>
</evidence>
<keyword evidence="4" id="KW-1185">Reference proteome</keyword>
<protein>
    <submittedName>
        <fullName evidence="3">Uncharacterized protein</fullName>
    </submittedName>
</protein>
<feature type="transmembrane region" description="Helical" evidence="1">
    <location>
        <begin position="66"/>
        <end position="83"/>
    </location>
</feature>
<keyword evidence="1" id="KW-0472">Membrane</keyword>
<feature type="signal peptide" evidence="2">
    <location>
        <begin position="1"/>
        <end position="34"/>
    </location>
</feature>
<dbReference type="Proteomes" id="UP001501116">
    <property type="component" value="Unassembled WGS sequence"/>
</dbReference>
<organism evidence="3 4">
    <name type="scientific">Amycolatopsis minnesotensis</name>
    <dbReference type="NCBI Taxonomy" id="337894"/>
    <lineage>
        <taxon>Bacteria</taxon>
        <taxon>Bacillati</taxon>
        <taxon>Actinomycetota</taxon>
        <taxon>Actinomycetes</taxon>
        <taxon>Pseudonocardiales</taxon>
        <taxon>Pseudonocardiaceae</taxon>
        <taxon>Amycolatopsis</taxon>
    </lineage>
</organism>
<name>A0ABN2RCY1_9PSEU</name>
<proteinExistence type="predicted"/>